<gene>
    <name evidence="4" type="ORF">NFI95_14935</name>
</gene>
<name>A0ABT1WD50_9PROT</name>
<evidence type="ECO:0000256" key="1">
    <source>
        <dbReference type="SAM" id="MobiDB-lite"/>
    </source>
</evidence>
<feature type="region of interest" description="Disordered" evidence="1">
    <location>
        <begin position="28"/>
        <end position="63"/>
    </location>
</feature>
<dbReference type="RefSeq" id="WP_422865224.1">
    <property type="nucleotide sequence ID" value="NZ_JAMSKV010000015.1"/>
</dbReference>
<dbReference type="EMBL" id="JAMSKV010000015">
    <property type="protein sequence ID" value="MCQ8279738.1"/>
    <property type="molecule type" value="Genomic_DNA"/>
</dbReference>
<evidence type="ECO:0000313" key="5">
    <source>
        <dbReference type="Proteomes" id="UP001524587"/>
    </source>
</evidence>
<dbReference type="Proteomes" id="UP001524587">
    <property type="component" value="Unassembled WGS sequence"/>
</dbReference>
<feature type="region of interest" description="Disordered" evidence="1">
    <location>
        <begin position="675"/>
        <end position="695"/>
    </location>
</feature>
<feature type="signal peptide" evidence="2">
    <location>
        <begin position="1"/>
        <end position="30"/>
    </location>
</feature>
<evidence type="ECO:0000256" key="2">
    <source>
        <dbReference type="SAM" id="SignalP"/>
    </source>
</evidence>
<dbReference type="SUPFAM" id="SSF55486">
    <property type="entry name" value="Metalloproteases ('zincins'), catalytic domain"/>
    <property type="match status" value="1"/>
</dbReference>
<organism evidence="4 5">
    <name type="scientific">Endosaccharibacter trunci</name>
    <dbReference type="NCBI Taxonomy" id="2812733"/>
    <lineage>
        <taxon>Bacteria</taxon>
        <taxon>Pseudomonadati</taxon>
        <taxon>Pseudomonadota</taxon>
        <taxon>Alphaproteobacteria</taxon>
        <taxon>Acetobacterales</taxon>
        <taxon>Acetobacteraceae</taxon>
        <taxon>Endosaccharibacter</taxon>
    </lineage>
</organism>
<protein>
    <submittedName>
        <fullName evidence="4">M1 family metallopeptidase</fullName>
    </submittedName>
</protein>
<dbReference type="CDD" id="cd09604">
    <property type="entry name" value="M1_APN_like"/>
    <property type="match status" value="1"/>
</dbReference>
<proteinExistence type="predicted"/>
<dbReference type="Gene3D" id="1.10.390.10">
    <property type="entry name" value="Neutral Protease Domain 2"/>
    <property type="match status" value="1"/>
</dbReference>
<keyword evidence="2" id="KW-0732">Signal</keyword>
<accession>A0ABT1WD50</accession>
<feature type="chain" id="PRO_5046900494" evidence="2">
    <location>
        <begin position="31"/>
        <end position="695"/>
    </location>
</feature>
<comment type="caution">
    <text evidence="4">The sequence shown here is derived from an EMBL/GenBank/DDBJ whole genome shotgun (WGS) entry which is preliminary data.</text>
</comment>
<feature type="domain" description="Peptidase M1 membrane alanine aminopeptidase" evidence="3">
    <location>
        <begin position="434"/>
        <end position="594"/>
    </location>
</feature>
<keyword evidence="5" id="KW-1185">Reference proteome</keyword>
<feature type="compositionally biased region" description="Basic and acidic residues" evidence="1">
    <location>
        <begin position="675"/>
        <end position="686"/>
    </location>
</feature>
<evidence type="ECO:0000313" key="4">
    <source>
        <dbReference type="EMBL" id="MCQ8279738.1"/>
    </source>
</evidence>
<dbReference type="InterPro" id="IPR014782">
    <property type="entry name" value="Peptidase_M1_dom"/>
</dbReference>
<sequence>MRIPCRRAVLLAFAAVPPLLAALADASANAAPPPAPPGAQPVNHRAVTQPSDAPPKPPGTPDPAVIFAPFDMGNRPNMYRSGSGLPGPAYWQNRVDTTIKASIDPATHTLRGEEVLSYTNNSPDALDELWMQLDQNIYRKDSRARFSDNYLSGNSTDGDQIESVRIEGAGGKLIDVPFLVSDTRMRITLPAALAAKGGRLKLHVAWHFTVPGTWGGRMGVMATRNGDIYEMGQWFPRMAVYDDLRGWDTAPYIGQEFYLEYGDIDYSVTVPWNFIVEGSGALLNPQQVLTAEERKRLAEAGRSDKTVMIRTPSEVTDPNSRPTRSGTLTWHFRMNNTRDVAFAASPAFAWDAAHIDLPDVSPAPGMKPQPRLAMSIYPVEATENWKRSTEYVKHAIEYFSAQWFPFPWPNAVNLAGHGAGMEYPGMAFDGVEDKGKELFWITTHELGHGWFPMIVGSNERRDAFVDEGFNTFIDVYASDHFNHGEYAPKRDPEFAPGGGNPVDEIIPWLRDPNMPSMLAPSDQVIERYRHPLTYFKSALGLVLLREQILGPDRFDPAFRRYIASWAYKHPTPYDFFRFMSSEAGEDLSWWWRGWYQHNWTLDLGIQSAAYVDHDPAKGLHVTLVNKGWLVMPAKLAITLENGTTTTVSVPVESWMKGNIVQVDLPTTERVRSLTLDPDHKLPDTDRNNNSVAVTP</sequence>
<evidence type="ECO:0000259" key="3">
    <source>
        <dbReference type="Pfam" id="PF01433"/>
    </source>
</evidence>
<dbReference type="InterPro" id="IPR027268">
    <property type="entry name" value="Peptidase_M4/M1_CTD_sf"/>
</dbReference>
<feature type="compositionally biased region" description="Pro residues" evidence="1">
    <location>
        <begin position="52"/>
        <end position="61"/>
    </location>
</feature>
<reference evidence="4 5" key="1">
    <citation type="submission" date="2022-06" db="EMBL/GenBank/DDBJ databases">
        <title>Endosaccharibacter gen. nov., sp. nov., endophytic bacteria isolated from sugarcane.</title>
        <authorList>
            <person name="Pitiwittayakul N."/>
            <person name="Yukphan P."/>
            <person name="Charoenyingcharoen P."/>
            <person name="Tanasupawat S."/>
        </authorList>
    </citation>
    <scope>NUCLEOTIDE SEQUENCE [LARGE SCALE GENOMIC DNA]</scope>
    <source>
        <strain evidence="4 5">KSS8</strain>
    </source>
</reference>
<dbReference type="Pfam" id="PF01433">
    <property type="entry name" value="Peptidase_M1"/>
    <property type="match status" value="1"/>
</dbReference>